<name>A0ABV7LDY9_9HYPH</name>
<dbReference type="InterPro" id="IPR006016">
    <property type="entry name" value="UspA"/>
</dbReference>
<evidence type="ECO:0000313" key="3">
    <source>
        <dbReference type="EMBL" id="MFC3265769.1"/>
    </source>
</evidence>
<evidence type="ECO:0000313" key="4">
    <source>
        <dbReference type="Proteomes" id="UP001595536"/>
    </source>
</evidence>
<evidence type="ECO:0000259" key="2">
    <source>
        <dbReference type="Pfam" id="PF00582"/>
    </source>
</evidence>
<dbReference type="CDD" id="cd00293">
    <property type="entry name" value="USP-like"/>
    <property type="match status" value="1"/>
</dbReference>
<gene>
    <name evidence="3" type="ORF">ACFOEX_05260</name>
</gene>
<dbReference type="Pfam" id="PF00582">
    <property type="entry name" value="Usp"/>
    <property type="match status" value="1"/>
</dbReference>
<protein>
    <submittedName>
        <fullName evidence="3">Universal stress protein</fullName>
    </submittedName>
</protein>
<dbReference type="PANTHER" id="PTHR46268">
    <property type="entry name" value="STRESS RESPONSE PROTEIN NHAX"/>
    <property type="match status" value="1"/>
</dbReference>
<feature type="domain" description="UspA" evidence="2">
    <location>
        <begin position="169"/>
        <end position="279"/>
    </location>
</feature>
<keyword evidence="4" id="KW-1185">Reference proteome</keyword>
<dbReference type="SUPFAM" id="SSF52402">
    <property type="entry name" value="Adenine nucleotide alpha hydrolases-like"/>
    <property type="match status" value="1"/>
</dbReference>
<accession>A0ABV7LDY9</accession>
<dbReference type="RefSeq" id="WP_376832649.1">
    <property type="nucleotide sequence ID" value="NZ_JBHLWR010000006.1"/>
</dbReference>
<organism evidence="3 4">
    <name type="scientific">Camelimonas abortus</name>
    <dbReference type="NCBI Taxonomy" id="1017184"/>
    <lineage>
        <taxon>Bacteria</taxon>
        <taxon>Pseudomonadati</taxon>
        <taxon>Pseudomonadota</taxon>
        <taxon>Alphaproteobacteria</taxon>
        <taxon>Hyphomicrobiales</taxon>
        <taxon>Chelatococcaceae</taxon>
        <taxon>Camelimonas</taxon>
    </lineage>
</organism>
<proteinExistence type="inferred from homology"/>
<comment type="similarity">
    <text evidence="1">Belongs to the universal stress protein A family.</text>
</comment>
<dbReference type="Gene3D" id="3.40.50.12370">
    <property type="match status" value="1"/>
</dbReference>
<dbReference type="Proteomes" id="UP001595536">
    <property type="component" value="Unassembled WGS sequence"/>
</dbReference>
<sequence length="282" mass="30676">MDLMVHLDGTPEDEVRLGHVAAVIATVGAGKVARLTGLFTNALPEFATVMPIEAGAAAVSVVADIEDQVRREGDVIEQKLRERLGRFGVPHEVRRLDARPAALARLAARQARWADLFIATCPYRGDGDQDWGDLIEAVLMESGRGILLAPPGATAPDRFERILIGWRDCRQATRAVAEALPLIAEARETTIVYAFAREDGETDRSAEDLAAHLSRHAGRVEVRPVKLDAGDATAALLDESERVGANLIVMGGYGQSRWLEWFMGGTTRDVITRTDRALLLAH</sequence>
<evidence type="ECO:0000256" key="1">
    <source>
        <dbReference type="ARBA" id="ARBA00008791"/>
    </source>
</evidence>
<reference evidence="4" key="1">
    <citation type="journal article" date="2019" name="Int. J. Syst. Evol. Microbiol.">
        <title>The Global Catalogue of Microorganisms (GCM) 10K type strain sequencing project: providing services to taxonomists for standard genome sequencing and annotation.</title>
        <authorList>
            <consortium name="The Broad Institute Genomics Platform"/>
            <consortium name="The Broad Institute Genome Sequencing Center for Infectious Disease"/>
            <person name="Wu L."/>
            <person name="Ma J."/>
        </authorList>
    </citation>
    <scope>NUCLEOTIDE SEQUENCE [LARGE SCALE GENOMIC DNA]</scope>
    <source>
        <strain evidence="4">CCM 7941</strain>
    </source>
</reference>
<dbReference type="PANTHER" id="PTHR46268:SF15">
    <property type="entry name" value="UNIVERSAL STRESS PROTEIN HP_0031"/>
    <property type="match status" value="1"/>
</dbReference>
<dbReference type="EMBL" id="JBHRUV010000021">
    <property type="protein sequence ID" value="MFC3265769.1"/>
    <property type="molecule type" value="Genomic_DNA"/>
</dbReference>
<comment type="caution">
    <text evidence="3">The sequence shown here is derived from an EMBL/GenBank/DDBJ whole genome shotgun (WGS) entry which is preliminary data.</text>
</comment>